<evidence type="ECO:0000313" key="2">
    <source>
        <dbReference type="EMBL" id="ONK75410.1"/>
    </source>
</evidence>
<organism evidence="2 3">
    <name type="scientific">Asparagus officinalis</name>
    <name type="common">Garden asparagus</name>
    <dbReference type="NCBI Taxonomy" id="4686"/>
    <lineage>
        <taxon>Eukaryota</taxon>
        <taxon>Viridiplantae</taxon>
        <taxon>Streptophyta</taxon>
        <taxon>Embryophyta</taxon>
        <taxon>Tracheophyta</taxon>
        <taxon>Spermatophyta</taxon>
        <taxon>Magnoliopsida</taxon>
        <taxon>Liliopsida</taxon>
        <taxon>Asparagales</taxon>
        <taxon>Asparagaceae</taxon>
        <taxon>Asparagoideae</taxon>
        <taxon>Asparagus</taxon>
    </lineage>
</organism>
<dbReference type="Pfam" id="PF05605">
    <property type="entry name" value="zf-Di19"/>
    <property type="match status" value="1"/>
</dbReference>
<dbReference type="AlphaFoldDB" id="A0A5P1FFS2"/>
<dbReference type="PANTHER" id="PTHR31875:SF26">
    <property type="entry name" value="PROTEIN DEHYDRATION-INDUCED 19-RELATED"/>
    <property type="match status" value="1"/>
</dbReference>
<dbReference type="InterPro" id="IPR008598">
    <property type="entry name" value="Di19_Zn-bd"/>
</dbReference>
<name>A0A5P1FFS2_ASPOF</name>
<evidence type="ECO:0000259" key="1">
    <source>
        <dbReference type="Pfam" id="PF05605"/>
    </source>
</evidence>
<sequence>MEPDSWTRLSAASKRHQSALQSRYDLYLGFEEVDGGDEEPRAEFFACPFCSEDFDIIGLCCHIDDEHPVEAKNGRFGVESIFLLESSNKHDDAVFWIWCSTVLHPRE</sequence>
<feature type="domain" description="Di19 zinc-binding" evidence="1">
    <location>
        <begin position="45"/>
        <end position="74"/>
    </location>
</feature>
<gene>
    <name evidence="2" type="ORF">A4U43_C03F16560</name>
</gene>
<dbReference type="OMA" id="GHGCTHY"/>
<keyword evidence="3" id="KW-1185">Reference proteome</keyword>
<reference evidence="3" key="1">
    <citation type="journal article" date="2017" name="Nat. Commun.">
        <title>The asparagus genome sheds light on the origin and evolution of a young Y chromosome.</title>
        <authorList>
            <person name="Harkess A."/>
            <person name="Zhou J."/>
            <person name="Xu C."/>
            <person name="Bowers J.E."/>
            <person name="Van der Hulst R."/>
            <person name="Ayyampalayam S."/>
            <person name="Mercati F."/>
            <person name="Riccardi P."/>
            <person name="McKain M.R."/>
            <person name="Kakrana A."/>
            <person name="Tang H."/>
            <person name="Ray J."/>
            <person name="Groenendijk J."/>
            <person name="Arikit S."/>
            <person name="Mathioni S.M."/>
            <person name="Nakano M."/>
            <person name="Shan H."/>
            <person name="Telgmann-Rauber A."/>
            <person name="Kanno A."/>
            <person name="Yue Z."/>
            <person name="Chen H."/>
            <person name="Li W."/>
            <person name="Chen Y."/>
            <person name="Xu X."/>
            <person name="Zhang Y."/>
            <person name="Luo S."/>
            <person name="Chen H."/>
            <person name="Gao J."/>
            <person name="Mao Z."/>
            <person name="Pires J.C."/>
            <person name="Luo M."/>
            <person name="Kudrna D."/>
            <person name="Wing R.A."/>
            <person name="Meyers B.C."/>
            <person name="Yi K."/>
            <person name="Kong H."/>
            <person name="Lavrijsen P."/>
            <person name="Sunseri F."/>
            <person name="Falavigna A."/>
            <person name="Ye Y."/>
            <person name="Leebens-Mack J.H."/>
            <person name="Chen G."/>
        </authorList>
    </citation>
    <scope>NUCLEOTIDE SEQUENCE [LARGE SCALE GENOMIC DNA]</scope>
    <source>
        <strain evidence="3">cv. DH0086</strain>
    </source>
</reference>
<dbReference type="Proteomes" id="UP000243459">
    <property type="component" value="Chromosome 3"/>
</dbReference>
<dbReference type="Gramene" id="ONK75410">
    <property type="protein sequence ID" value="ONK75410"/>
    <property type="gene ID" value="A4U43_C03F16560"/>
</dbReference>
<dbReference type="InterPro" id="IPR033347">
    <property type="entry name" value="Di19"/>
</dbReference>
<dbReference type="EMBL" id="CM007383">
    <property type="protein sequence ID" value="ONK75410.1"/>
    <property type="molecule type" value="Genomic_DNA"/>
</dbReference>
<protein>
    <recommendedName>
        <fullName evidence="1">Di19 zinc-binding domain-containing protein</fullName>
    </recommendedName>
</protein>
<proteinExistence type="predicted"/>
<evidence type="ECO:0000313" key="3">
    <source>
        <dbReference type="Proteomes" id="UP000243459"/>
    </source>
</evidence>
<dbReference type="PANTHER" id="PTHR31875">
    <property type="entry name" value="PROTEIN DEHYDRATION-INDUCED 19"/>
    <property type="match status" value="1"/>
</dbReference>
<accession>A0A5P1FFS2</accession>